<name>A0A7W9SNP4_ARMRO</name>
<dbReference type="Proteomes" id="UP000520814">
    <property type="component" value="Unassembled WGS sequence"/>
</dbReference>
<gene>
    <name evidence="1" type="ORF">HNQ39_001105</name>
</gene>
<keyword evidence="2" id="KW-1185">Reference proteome</keyword>
<evidence type="ECO:0000313" key="2">
    <source>
        <dbReference type="Proteomes" id="UP000520814"/>
    </source>
</evidence>
<dbReference type="AlphaFoldDB" id="A0A7W9SNP4"/>
<organism evidence="1 2">
    <name type="scientific">Armatimonas rosea</name>
    <dbReference type="NCBI Taxonomy" id="685828"/>
    <lineage>
        <taxon>Bacteria</taxon>
        <taxon>Bacillati</taxon>
        <taxon>Armatimonadota</taxon>
        <taxon>Armatimonadia</taxon>
        <taxon>Armatimonadales</taxon>
        <taxon>Armatimonadaceae</taxon>
        <taxon>Armatimonas</taxon>
    </lineage>
</organism>
<proteinExistence type="predicted"/>
<reference evidence="1 2" key="1">
    <citation type="submission" date="2020-08" db="EMBL/GenBank/DDBJ databases">
        <title>Genomic Encyclopedia of Type Strains, Phase IV (KMG-IV): sequencing the most valuable type-strain genomes for metagenomic binning, comparative biology and taxonomic classification.</title>
        <authorList>
            <person name="Goeker M."/>
        </authorList>
    </citation>
    <scope>NUCLEOTIDE SEQUENCE [LARGE SCALE GENOMIC DNA]</scope>
    <source>
        <strain evidence="1 2">DSM 23562</strain>
    </source>
</reference>
<evidence type="ECO:0000313" key="1">
    <source>
        <dbReference type="EMBL" id="MBB6049343.1"/>
    </source>
</evidence>
<comment type="caution">
    <text evidence="1">The sequence shown here is derived from an EMBL/GenBank/DDBJ whole genome shotgun (WGS) entry which is preliminary data.</text>
</comment>
<sequence length="35" mass="4053">MLNVVWVALVLMVVALITNEVQARRNEEWPTDKTL</sequence>
<protein>
    <submittedName>
        <fullName evidence="1">Uncharacterized protein</fullName>
    </submittedName>
</protein>
<dbReference type="EMBL" id="JACHGW010000001">
    <property type="protein sequence ID" value="MBB6049343.1"/>
    <property type="molecule type" value="Genomic_DNA"/>
</dbReference>
<accession>A0A7W9SNP4</accession>